<name>A0A6J4Q3X1_9BURK</name>
<feature type="compositionally biased region" description="Basic and acidic residues" evidence="1">
    <location>
        <begin position="85"/>
        <end position="94"/>
    </location>
</feature>
<reference evidence="2" key="1">
    <citation type="submission" date="2020-02" db="EMBL/GenBank/DDBJ databases">
        <authorList>
            <person name="Meier V. D."/>
        </authorList>
    </citation>
    <scope>NUCLEOTIDE SEQUENCE</scope>
    <source>
        <strain evidence="2">AVDCRST_MAG51</strain>
    </source>
</reference>
<feature type="region of interest" description="Disordered" evidence="1">
    <location>
        <begin position="50"/>
        <end position="94"/>
    </location>
</feature>
<organism evidence="2">
    <name type="scientific">uncultured Ramlibacter sp</name>
    <dbReference type="NCBI Taxonomy" id="260755"/>
    <lineage>
        <taxon>Bacteria</taxon>
        <taxon>Pseudomonadati</taxon>
        <taxon>Pseudomonadota</taxon>
        <taxon>Betaproteobacteria</taxon>
        <taxon>Burkholderiales</taxon>
        <taxon>Comamonadaceae</taxon>
        <taxon>Ramlibacter</taxon>
        <taxon>environmental samples</taxon>
    </lineage>
</organism>
<sequence>AHPDHAAFPPAHARRGAGPGHQPPGRHLRGRRVLGAAGRLGPAHRQAAFADPAFQPAPRNRFRLGCPPPATRLYPAQRPPPCACPRRDGRPAQV</sequence>
<gene>
    <name evidence="2" type="ORF">AVDCRST_MAG51-2834</name>
</gene>
<protein>
    <submittedName>
        <fullName evidence="2">Uncharacterized protein</fullName>
    </submittedName>
</protein>
<feature type="region of interest" description="Disordered" evidence="1">
    <location>
        <begin position="1"/>
        <end position="29"/>
    </location>
</feature>
<dbReference type="AlphaFoldDB" id="A0A6J4Q3X1"/>
<evidence type="ECO:0000313" key="2">
    <source>
        <dbReference type="EMBL" id="CAA9434040.1"/>
    </source>
</evidence>
<feature type="non-terminal residue" evidence="2">
    <location>
        <position position="1"/>
    </location>
</feature>
<proteinExistence type="predicted"/>
<accession>A0A6J4Q3X1</accession>
<feature type="non-terminal residue" evidence="2">
    <location>
        <position position="94"/>
    </location>
</feature>
<evidence type="ECO:0000256" key="1">
    <source>
        <dbReference type="SAM" id="MobiDB-lite"/>
    </source>
</evidence>
<dbReference type="EMBL" id="CADCUX010000601">
    <property type="protein sequence ID" value="CAA9434040.1"/>
    <property type="molecule type" value="Genomic_DNA"/>
</dbReference>
<feature type="compositionally biased region" description="Low complexity" evidence="1">
    <location>
        <begin position="1"/>
        <end position="11"/>
    </location>
</feature>